<dbReference type="InterPro" id="IPR042100">
    <property type="entry name" value="Bug_dom1"/>
</dbReference>
<comment type="caution">
    <text evidence="2">The sequence shown here is derived from an EMBL/GenBank/DDBJ whole genome shotgun (WGS) entry which is preliminary data.</text>
</comment>
<dbReference type="EMBL" id="LLXX01000188">
    <property type="protein sequence ID" value="KRQ96876.1"/>
    <property type="molecule type" value="Genomic_DNA"/>
</dbReference>
<gene>
    <name evidence="2" type="ORF">CP49_32895</name>
</gene>
<protein>
    <recommendedName>
        <fullName evidence="4">ABC transporter substrate-binding protein</fullName>
    </recommendedName>
</protein>
<evidence type="ECO:0000313" key="2">
    <source>
        <dbReference type="EMBL" id="KRQ96876.1"/>
    </source>
</evidence>
<keyword evidence="3" id="KW-1185">Reference proteome</keyword>
<reference evidence="2 3" key="1">
    <citation type="submission" date="2014-03" db="EMBL/GenBank/DDBJ databases">
        <title>Bradyrhizobium valentinum sp. nov., isolated from effective nodules of Lupinus mariae-josephae, a lupine endemic of basic-lime soils in Eastern Spain.</title>
        <authorList>
            <person name="Duran D."/>
            <person name="Rey L."/>
            <person name="Navarro A."/>
            <person name="Busquets A."/>
            <person name="Imperial J."/>
            <person name="Ruiz-Argueso T."/>
        </authorList>
    </citation>
    <scope>NUCLEOTIDE SEQUENCE [LARGE SCALE GENOMIC DNA]</scope>
    <source>
        <strain evidence="2 3">LmjM3</strain>
    </source>
</reference>
<dbReference type="Proteomes" id="UP000051913">
    <property type="component" value="Unassembled WGS sequence"/>
</dbReference>
<sequence>MPTTAEAGFIDAEYPFWIGMFLPARTPRTIVDKLQSEVAKALATPSVRSKVAALGVDSLTMSPSKLDTFVRKQMAADAALAK</sequence>
<evidence type="ECO:0000256" key="1">
    <source>
        <dbReference type="ARBA" id="ARBA00006987"/>
    </source>
</evidence>
<dbReference type="PANTHER" id="PTHR42928:SF5">
    <property type="entry name" value="BLR1237 PROTEIN"/>
    <property type="match status" value="1"/>
</dbReference>
<dbReference type="InterPro" id="IPR005064">
    <property type="entry name" value="BUG"/>
</dbReference>
<dbReference type="Gene3D" id="3.40.190.10">
    <property type="entry name" value="Periplasmic binding protein-like II"/>
    <property type="match status" value="1"/>
</dbReference>
<organism evidence="2 3">
    <name type="scientific">Bradyrhizobium valentinum</name>
    <dbReference type="NCBI Taxonomy" id="1518501"/>
    <lineage>
        <taxon>Bacteria</taxon>
        <taxon>Pseudomonadati</taxon>
        <taxon>Pseudomonadota</taxon>
        <taxon>Alphaproteobacteria</taxon>
        <taxon>Hyphomicrobiales</taxon>
        <taxon>Nitrobacteraceae</taxon>
        <taxon>Bradyrhizobium</taxon>
    </lineage>
</organism>
<proteinExistence type="inferred from homology"/>
<dbReference type="AlphaFoldDB" id="A0A0R3KTK6"/>
<dbReference type="Pfam" id="PF03401">
    <property type="entry name" value="TctC"/>
    <property type="match status" value="1"/>
</dbReference>
<evidence type="ECO:0008006" key="4">
    <source>
        <dbReference type="Google" id="ProtNLM"/>
    </source>
</evidence>
<evidence type="ECO:0000313" key="3">
    <source>
        <dbReference type="Proteomes" id="UP000051913"/>
    </source>
</evidence>
<name>A0A0R3KTK6_9BRAD</name>
<dbReference type="PANTHER" id="PTHR42928">
    <property type="entry name" value="TRICARBOXYLATE-BINDING PROTEIN"/>
    <property type="match status" value="1"/>
</dbReference>
<dbReference type="STRING" id="1518501.CQ10_34185"/>
<dbReference type="Gene3D" id="3.40.190.150">
    <property type="entry name" value="Bordetella uptake gene, domain 1"/>
    <property type="match status" value="1"/>
</dbReference>
<accession>A0A0R3KTK6</accession>
<comment type="similarity">
    <text evidence="1">Belongs to the UPF0065 (bug) family.</text>
</comment>